<keyword evidence="7 9" id="KW-0472">Membrane</keyword>
<evidence type="ECO:0000256" key="7">
    <source>
        <dbReference type="ARBA" id="ARBA00023136"/>
    </source>
</evidence>
<dbReference type="PANTHER" id="PTHR46494">
    <property type="entry name" value="CORA FAMILY METAL ION TRANSPORTER (EUROFUNG)"/>
    <property type="match status" value="1"/>
</dbReference>
<dbReference type="PANTHER" id="PTHR46494:SF1">
    <property type="entry name" value="CORA FAMILY METAL ION TRANSPORTER (EUROFUNG)"/>
    <property type="match status" value="1"/>
</dbReference>
<evidence type="ECO:0000256" key="8">
    <source>
        <dbReference type="SAM" id="MobiDB-lite"/>
    </source>
</evidence>
<dbReference type="InterPro" id="IPR045863">
    <property type="entry name" value="CorA_TM1_TM2"/>
</dbReference>
<feature type="region of interest" description="Disordered" evidence="8">
    <location>
        <begin position="1"/>
        <end position="70"/>
    </location>
</feature>
<dbReference type="Gene3D" id="1.20.58.340">
    <property type="entry name" value="Magnesium transport protein CorA, transmembrane region"/>
    <property type="match status" value="2"/>
</dbReference>
<gene>
    <name evidence="10" type="ORF">BDN70DRAFT_869982</name>
</gene>
<name>A0A9P5ZEW0_9AGAR</name>
<feature type="transmembrane region" description="Helical" evidence="9">
    <location>
        <begin position="565"/>
        <end position="592"/>
    </location>
</feature>
<feature type="compositionally biased region" description="Basic and acidic residues" evidence="8">
    <location>
        <begin position="470"/>
        <end position="484"/>
    </location>
</feature>
<comment type="caution">
    <text evidence="10">The sequence shown here is derived from an EMBL/GenBank/DDBJ whole genome shotgun (WGS) entry which is preliminary data.</text>
</comment>
<protein>
    <recommendedName>
        <fullName evidence="12">Magnesium transporter</fullName>
    </recommendedName>
</protein>
<organism evidence="10 11">
    <name type="scientific">Pholiota conissans</name>
    <dbReference type="NCBI Taxonomy" id="109636"/>
    <lineage>
        <taxon>Eukaryota</taxon>
        <taxon>Fungi</taxon>
        <taxon>Dikarya</taxon>
        <taxon>Basidiomycota</taxon>
        <taxon>Agaricomycotina</taxon>
        <taxon>Agaricomycetes</taxon>
        <taxon>Agaricomycetidae</taxon>
        <taxon>Agaricales</taxon>
        <taxon>Agaricineae</taxon>
        <taxon>Strophariaceae</taxon>
        <taxon>Pholiota</taxon>
    </lineage>
</organism>
<feature type="region of interest" description="Disordered" evidence="8">
    <location>
        <begin position="470"/>
        <end position="500"/>
    </location>
</feature>
<evidence type="ECO:0000313" key="10">
    <source>
        <dbReference type="EMBL" id="KAF9486439.1"/>
    </source>
</evidence>
<keyword evidence="5 9" id="KW-0812">Transmembrane</keyword>
<reference evidence="10" key="1">
    <citation type="submission" date="2020-11" db="EMBL/GenBank/DDBJ databases">
        <authorList>
            <consortium name="DOE Joint Genome Institute"/>
            <person name="Ahrendt S."/>
            <person name="Riley R."/>
            <person name="Andreopoulos W."/>
            <person name="Labutti K."/>
            <person name="Pangilinan J."/>
            <person name="Ruiz-Duenas F.J."/>
            <person name="Barrasa J.M."/>
            <person name="Sanchez-Garcia M."/>
            <person name="Camarero S."/>
            <person name="Miyauchi S."/>
            <person name="Serrano A."/>
            <person name="Linde D."/>
            <person name="Babiker R."/>
            <person name="Drula E."/>
            <person name="Ayuso-Fernandez I."/>
            <person name="Pacheco R."/>
            <person name="Padilla G."/>
            <person name="Ferreira P."/>
            <person name="Barriuso J."/>
            <person name="Kellner H."/>
            <person name="Castanera R."/>
            <person name="Alfaro M."/>
            <person name="Ramirez L."/>
            <person name="Pisabarro A.G."/>
            <person name="Kuo A."/>
            <person name="Tritt A."/>
            <person name="Lipzen A."/>
            <person name="He G."/>
            <person name="Yan M."/>
            <person name="Ng V."/>
            <person name="Cullen D."/>
            <person name="Martin F."/>
            <person name="Rosso M.-N."/>
            <person name="Henrissat B."/>
            <person name="Hibbett D."/>
            <person name="Martinez A.T."/>
            <person name="Grigoriev I.V."/>
        </authorList>
    </citation>
    <scope>NUCLEOTIDE SEQUENCE</scope>
    <source>
        <strain evidence="10">CIRM-BRFM 674</strain>
    </source>
</reference>
<keyword evidence="11" id="KW-1185">Reference proteome</keyword>
<feature type="transmembrane region" description="Helical" evidence="9">
    <location>
        <begin position="598"/>
        <end position="620"/>
    </location>
</feature>
<dbReference type="Pfam" id="PF01544">
    <property type="entry name" value="CorA"/>
    <property type="match status" value="1"/>
</dbReference>
<keyword evidence="3" id="KW-0813">Transport</keyword>
<evidence type="ECO:0000256" key="4">
    <source>
        <dbReference type="ARBA" id="ARBA00022475"/>
    </source>
</evidence>
<dbReference type="OrthoDB" id="165352at2759"/>
<feature type="compositionally biased region" description="Low complexity" evidence="8">
    <location>
        <begin position="53"/>
        <end position="62"/>
    </location>
</feature>
<evidence type="ECO:0000256" key="3">
    <source>
        <dbReference type="ARBA" id="ARBA00022448"/>
    </source>
</evidence>
<dbReference type="InterPro" id="IPR045861">
    <property type="entry name" value="CorA_cytoplasmic_dom"/>
</dbReference>
<dbReference type="GO" id="GO:0005886">
    <property type="term" value="C:plasma membrane"/>
    <property type="evidence" value="ECO:0007669"/>
    <property type="project" value="UniProtKB-SubCell"/>
</dbReference>
<dbReference type="GO" id="GO:0015095">
    <property type="term" value="F:magnesium ion transmembrane transporter activity"/>
    <property type="evidence" value="ECO:0007669"/>
    <property type="project" value="TreeGrafter"/>
</dbReference>
<evidence type="ECO:0000256" key="5">
    <source>
        <dbReference type="ARBA" id="ARBA00022692"/>
    </source>
</evidence>
<comment type="subcellular location">
    <subcellularLocation>
        <location evidence="1">Cell membrane</location>
        <topology evidence="1">Multi-pass membrane protein</topology>
    </subcellularLocation>
</comment>
<evidence type="ECO:0000256" key="2">
    <source>
        <dbReference type="ARBA" id="ARBA00009765"/>
    </source>
</evidence>
<dbReference type="InterPro" id="IPR002523">
    <property type="entry name" value="MgTranspt_CorA/ZnTranspt_ZntB"/>
</dbReference>
<evidence type="ECO:0000313" key="11">
    <source>
        <dbReference type="Proteomes" id="UP000807469"/>
    </source>
</evidence>
<comment type="similarity">
    <text evidence="2">Belongs to the CorA metal ion transporter (MIT) (TC 1.A.35) family.</text>
</comment>
<keyword evidence="4" id="KW-1003">Cell membrane</keyword>
<feature type="compositionally biased region" description="Basic and acidic residues" evidence="8">
    <location>
        <begin position="1"/>
        <end position="10"/>
    </location>
</feature>
<sequence>MSDHSPERHISSNHTGNLISFAPRSVHSDGGSHRTAHMSKLSRPFEGSFMPASGKPSSCSSKSSHRTTPRNHAIAQQNGYEYHHDFDLHAGAEPGVNPLSGRAIAAYSHFKQECVIDIIDYDCDDIQLRRFSNEGLISLMKEPGPRGYLNDAQKPLPTRMVRWISIGGIDWEVLSAIAVRYKLHSLALEDILHEQGHNHSKADYYAGHLFIRVLSHSVKVVAPEDDLDGPETSEPGSVQKDPATAMQPADVDLEEGGYVLLGKATNDNATMSRTKPETSFEFPHSFHSPLKRRFTGLSGFGGPARESRNKAIEKLKGDRVAVKHEPMFIFFLSDGTVISIHTSPSLEFSLPIKERLNLPDSILRVSEDASLLVEALLDLVVDRILEVIDEYQVKLSELEHDILLRPVMKSVRSLHILSGDLIMEKRTMDPIRSMIYNLRHHDLQHCQALSDSLAKESRFLDARNLKTAAEHEDQEAGARRERETQSIASEFDADPGDADAERPGTTVLPVRGYFSFQAKVYLADVSDHMDFALSSLDMFDDMSENLLNFAFNIASYDMNVIMNRLTITTIVFLPLTLLTGYFGMNFTAFWSINNNSDLFFWKLAIPIMAVLIPMLMFGDIKSFIRYTMRRKEARQAVRQVRRRHG</sequence>
<proteinExistence type="inferred from homology"/>
<dbReference type="Gene3D" id="3.30.460.20">
    <property type="entry name" value="CorA soluble domain-like"/>
    <property type="match status" value="1"/>
</dbReference>
<accession>A0A9P5ZEW0</accession>
<dbReference type="Proteomes" id="UP000807469">
    <property type="component" value="Unassembled WGS sequence"/>
</dbReference>
<evidence type="ECO:0008006" key="12">
    <source>
        <dbReference type="Google" id="ProtNLM"/>
    </source>
</evidence>
<feature type="region of interest" description="Disordered" evidence="8">
    <location>
        <begin position="223"/>
        <end position="245"/>
    </location>
</feature>
<dbReference type="GO" id="GO:0000287">
    <property type="term" value="F:magnesium ion binding"/>
    <property type="evidence" value="ECO:0007669"/>
    <property type="project" value="TreeGrafter"/>
</dbReference>
<dbReference type="EMBL" id="MU155130">
    <property type="protein sequence ID" value="KAF9486439.1"/>
    <property type="molecule type" value="Genomic_DNA"/>
</dbReference>
<evidence type="ECO:0000256" key="9">
    <source>
        <dbReference type="SAM" id="Phobius"/>
    </source>
</evidence>
<dbReference type="GO" id="GO:0015087">
    <property type="term" value="F:cobalt ion transmembrane transporter activity"/>
    <property type="evidence" value="ECO:0007669"/>
    <property type="project" value="TreeGrafter"/>
</dbReference>
<evidence type="ECO:0000256" key="1">
    <source>
        <dbReference type="ARBA" id="ARBA00004651"/>
    </source>
</evidence>
<keyword evidence="6 9" id="KW-1133">Transmembrane helix</keyword>
<evidence type="ECO:0000256" key="6">
    <source>
        <dbReference type="ARBA" id="ARBA00022989"/>
    </source>
</evidence>
<dbReference type="AlphaFoldDB" id="A0A9P5ZEW0"/>
<dbReference type="SUPFAM" id="SSF144083">
    <property type="entry name" value="Magnesium transport protein CorA, transmembrane region"/>
    <property type="match status" value="1"/>
</dbReference>
<dbReference type="GO" id="GO:0050897">
    <property type="term" value="F:cobalt ion binding"/>
    <property type="evidence" value="ECO:0007669"/>
    <property type="project" value="TreeGrafter"/>
</dbReference>
<dbReference type="SUPFAM" id="SSF143865">
    <property type="entry name" value="CorA soluble domain-like"/>
    <property type="match status" value="1"/>
</dbReference>